<dbReference type="InterPro" id="IPR013249">
    <property type="entry name" value="RNA_pol_sigma70_r4_t2"/>
</dbReference>
<evidence type="ECO:0000259" key="6">
    <source>
        <dbReference type="Pfam" id="PF04542"/>
    </source>
</evidence>
<comment type="caution">
    <text evidence="8">The sequence shown here is derived from an EMBL/GenBank/DDBJ whole genome shotgun (WGS) entry which is preliminary data.</text>
</comment>
<protein>
    <submittedName>
        <fullName evidence="8">DNA-directed RNA polymerase sigma-70 factor</fullName>
    </submittedName>
</protein>
<dbReference type="InterPro" id="IPR039425">
    <property type="entry name" value="RNA_pol_sigma-70-like"/>
</dbReference>
<dbReference type="InterPro" id="IPR013324">
    <property type="entry name" value="RNA_pol_sigma_r3/r4-like"/>
</dbReference>
<dbReference type="Proteomes" id="UP000625780">
    <property type="component" value="Unassembled WGS sequence"/>
</dbReference>
<evidence type="ECO:0000256" key="1">
    <source>
        <dbReference type="ARBA" id="ARBA00010641"/>
    </source>
</evidence>
<dbReference type="InterPro" id="IPR007627">
    <property type="entry name" value="RNA_pol_sigma70_r2"/>
</dbReference>
<evidence type="ECO:0000256" key="3">
    <source>
        <dbReference type="ARBA" id="ARBA00023082"/>
    </source>
</evidence>
<keyword evidence="5" id="KW-0804">Transcription</keyword>
<dbReference type="Pfam" id="PF04542">
    <property type="entry name" value="Sigma70_r2"/>
    <property type="match status" value="1"/>
</dbReference>
<organism evidence="8 9">
    <name type="scientific">Muriicola marianensis</name>
    <dbReference type="NCBI Taxonomy" id="1324801"/>
    <lineage>
        <taxon>Bacteria</taxon>
        <taxon>Pseudomonadati</taxon>
        <taxon>Bacteroidota</taxon>
        <taxon>Flavobacteriia</taxon>
        <taxon>Flavobacteriales</taxon>
        <taxon>Flavobacteriaceae</taxon>
        <taxon>Muriicola</taxon>
    </lineage>
</organism>
<dbReference type="CDD" id="cd06171">
    <property type="entry name" value="Sigma70_r4"/>
    <property type="match status" value="1"/>
</dbReference>
<name>A0ABQ1R5M7_9FLAO</name>
<dbReference type="NCBIfam" id="TIGR02937">
    <property type="entry name" value="sigma70-ECF"/>
    <property type="match status" value="1"/>
</dbReference>
<dbReference type="PANTHER" id="PTHR43133:SF8">
    <property type="entry name" value="RNA POLYMERASE SIGMA FACTOR HI_1459-RELATED"/>
    <property type="match status" value="1"/>
</dbReference>
<feature type="domain" description="RNA polymerase sigma factor 70 region 4 type 2" evidence="7">
    <location>
        <begin position="114"/>
        <end position="165"/>
    </location>
</feature>
<dbReference type="GO" id="GO:0000428">
    <property type="term" value="C:DNA-directed RNA polymerase complex"/>
    <property type="evidence" value="ECO:0007669"/>
    <property type="project" value="UniProtKB-KW"/>
</dbReference>
<comment type="similarity">
    <text evidence="1">Belongs to the sigma-70 factor family. ECF subfamily.</text>
</comment>
<dbReference type="PANTHER" id="PTHR43133">
    <property type="entry name" value="RNA POLYMERASE ECF-TYPE SIGMA FACTO"/>
    <property type="match status" value="1"/>
</dbReference>
<gene>
    <name evidence="8" type="ORF">GCM10011361_26830</name>
</gene>
<evidence type="ECO:0000256" key="2">
    <source>
        <dbReference type="ARBA" id="ARBA00023015"/>
    </source>
</evidence>
<evidence type="ECO:0000256" key="4">
    <source>
        <dbReference type="ARBA" id="ARBA00023125"/>
    </source>
</evidence>
<reference evidence="9" key="1">
    <citation type="journal article" date="2019" name="Int. J. Syst. Evol. Microbiol.">
        <title>The Global Catalogue of Microorganisms (GCM) 10K type strain sequencing project: providing services to taxonomists for standard genome sequencing and annotation.</title>
        <authorList>
            <consortium name="The Broad Institute Genomics Platform"/>
            <consortium name="The Broad Institute Genome Sequencing Center for Infectious Disease"/>
            <person name="Wu L."/>
            <person name="Ma J."/>
        </authorList>
    </citation>
    <scope>NUCLEOTIDE SEQUENCE [LARGE SCALE GENOMIC DNA]</scope>
    <source>
        <strain evidence="9">CGMCC 1.12606</strain>
    </source>
</reference>
<dbReference type="Gene3D" id="1.10.10.10">
    <property type="entry name" value="Winged helix-like DNA-binding domain superfamily/Winged helix DNA-binding domain"/>
    <property type="match status" value="1"/>
</dbReference>
<accession>A0ABQ1R5M7</accession>
<dbReference type="InterPro" id="IPR036388">
    <property type="entry name" value="WH-like_DNA-bd_sf"/>
</dbReference>
<dbReference type="InterPro" id="IPR013325">
    <property type="entry name" value="RNA_pol_sigma_r2"/>
</dbReference>
<keyword evidence="4" id="KW-0238">DNA-binding</keyword>
<dbReference type="InterPro" id="IPR014284">
    <property type="entry name" value="RNA_pol_sigma-70_dom"/>
</dbReference>
<proteinExistence type="inferred from homology"/>
<dbReference type="SUPFAM" id="SSF88659">
    <property type="entry name" value="Sigma3 and sigma4 domains of RNA polymerase sigma factors"/>
    <property type="match status" value="1"/>
</dbReference>
<dbReference type="SUPFAM" id="SSF88946">
    <property type="entry name" value="Sigma2 domain of RNA polymerase sigma factors"/>
    <property type="match status" value="1"/>
</dbReference>
<evidence type="ECO:0000313" key="9">
    <source>
        <dbReference type="Proteomes" id="UP000625780"/>
    </source>
</evidence>
<evidence type="ECO:0000313" key="8">
    <source>
        <dbReference type="EMBL" id="GGD59085.1"/>
    </source>
</evidence>
<dbReference type="Gene3D" id="1.10.1740.10">
    <property type="match status" value="1"/>
</dbReference>
<evidence type="ECO:0000259" key="7">
    <source>
        <dbReference type="Pfam" id="PF08281"/>
    </source>
</evidence>
<keyword evidence="8" id="KW-0240">DNA-directed RNA polymerase</keyword>
<keyword evidence="2" id="KW-0805">Transcription regulation</keyword>
<dbReference type="EMBL" id="BMFH01000002">
    <property type="protein sequence ID" value="GGD59085.1"/>
    <property type="molecule type" value="Genomic_DNA"/>
</dbReference>
<keyword evidence="9" id="KW-1185">Reference proteome</keyword>
<sequence>MLTITTDQKLMTQSEFVNLVMPFKDKLYRLAKRLLVSTEEAEDATQEVLMKLWDKKKGIGSYRNVEAFAMTMTKNFCLDRLKSKQSGNLKLVHSNYADDRTSLQKEVELNDSLEWVGRIMEGLPEQQKLVLQLRDVEQYDYDEISEMLDMKPTAVRVALSRARKAVREQLIKKHSYGIQ</sequence>
<dbReference type="Pfam" id="PF08281">
    <property type="entry name" value="Sigma70_r4_2"/>
    <property type="match status" value="1"/>
</dbReference>
<keyword evidence="3" id="KW-0731">Sigma factor</keyword>
<feature type="domain" description="RNA polymerase sigma-70 region 2" evidence="6">
    <location>
        <begin position="19"/>
        <end position="85"/>
    </location>
</feature>
<evidence type="ECO:0000256" key="5">
    <source>
        <dbReference type="ARBA" id="ARBA00023163"/>
    </source>
</evidence>